<gene>
    <name evidence="9" type="ORF">DDQ50_04085</name>
</gene>
<feature type="domain" description="Nucleoside phosphorylase" evidence="8">
    <location>
        <begin position="170"/>
        <end position="365"/>
    </location>
</feature>
<keyword evidence="4" id="KW-0328">Glycosyltransferase</keyword>
<comment type="catalytic activity">
    <reaction evidence="6">
        <text>uridine + phosphate = alpha-D-ribose 1-phosphate + uracil</text>
        <dbReference type="Rhea" id="RHEA:24388"/>
        <dbReference type="ChEBI" id="CHEBI:16704"/>
        <dbReference type="ChEBI" id="CHEBI:17568"/>
        <dbReference type="ChEBI" id="CHEBI:43474"/>
        <dbReference type="ChEBI" id="CHEBI:57720"/>
        <dbReference type="EC" id="2.4.2.3"/>
    </reaction>
</comment>
<dbReference type="EC" id="2.4.2.3" evidence="2"/>
<dbReference type="GO" id="GO:0009164">
    <property type="term" value="P:nucleoside catabolic process"/>
    <property type="evidence" value="ECO:0007669"/>
    <property type="project" value="UniProtKB-ARBA"/>
</dbReference>
<dbReference type="GO" id="GO:0004850">
    <property type="term" value="F:uridine phosphorylase activity"/>
    <property type="evidence" value="ECO:0007669"/>
    <property type="project" value="UniProtKB-EC"/>
</dbReference>
<protein>
    <recommendedName>
        <fullName evidence="3">Uridine phosphorylase</fullName>
        <ecNumber evidence="2">2.4.2.3</ecNumber>
    </recommendedName>
</protein>
<evidence type="ECO:0000313" key="9">
    <source>
        <dbReference type="EMBL" id="PVZ95668.1"/>
    </source>
</evidence>
<feature type="compositionally biased region" description="Basic and acidic residues" evidence="7">
    <location>
        <begin position="20"/>
        <end position="33"/>
    </location>
</feature>
<feature type="region of interest" description="Disordered" evidence="7">
    <location>
        <begin position="1"/>
        <end position="61"/>
    </location>
</feature>
<dbReference type="Pfam" id="PF01048">
    <property type="entry name" value="PNP_UDP_1"/>
    <property type="match status" value="1"/>
</dbReference>
<dbReference type="GO" id="GO:0005829">
    <property type="term" value="C:cytosol"/>
    <property type="evidence" value="ECO:0007669"/>
    <property type="project" value="TreeGrafter"/>
</dbReference>
<dbReference type="OrthoDB" id="9782889at2"/>
<evidence type="ECO:0000256" key="4">
    <source>
        <dbReference type="ARBA" id="ARBA00022676"/>
    </source>
</evidence>
<dbReference type="SUPFAM" id="SSF53167">
    <property type="entry name" value="Purine and uridine phosphorylases"/>
    <property type="match status" value="1"/>
</dbReference>
<reference evidence="9 10" key="1">
    <citation type="submission" date="2018-05" db="EMBL/GenBank/DDBJ databases">
        <title>Amnibacterium sp. M8JJ-5, whole genome shotgun sequence.</title>
        <authorList>
            <person name="Tuo L."/>
        </authorList>
    </citation>
    <scope>NUCLEOTIDE SEQUENCE [LARGE SCALE GENOMIC DNA]</scope>
    <source>
        <strain evidence="9 10">M8JJ-5</strain>
    </source>
</reference>
<dbReference type="InterPro" id="IPR018016">
    <property type="entry name" value="Nucleoside_phosphorylase_CS"/>
</dbReference>
<feature type="compositionally biased region" description="Basic and acidic residues" evidence="7">
    <location>
        <begin position="1"/>
        <end position="10"/>
    </location>
</feature>
<comment type="caution">
    <text evidence="9">The sequence shown here is derived from an EMBL/GenBank/DDBJ whole genome shotgun (WGS) entry which is preliminary data.</text>
</comment>
<evidence type="ECO:0000256" key="6">
    <source>
        <dbReference type="ARBA" id="ARBA00048447"/>
    </source>
</evidence>
<comment type="similarity">
    <text evidence="1">Belongs to the PNP/UDP phosphorylase family.</text>
</comment>
<feature type="region of interest" description="Disordered" evidence="7">
    <location>
        <begin position="102"/>
        <end position="134"/>
    </location>
</feature>
<dbReference type="AlphaFoldDB" id="A0A2V1HSX0"/>
<dbReference type="InterPro" id="IPR000845">
    <property type="entry name" value="Nucleoside_phosphorylase_d"/>
</dbReference>
<dbReference type="PANTHER" id="PTHR43691:SF11">
    <property type="entry name" value="FI09636P-RELATED"/>
    <property type="match status" value="1"/>
</dbReference>
<keyword evidence="10" id="KW-1185">Reference proteome</keyword>
<dbReference type="PANTHER" id="PTHR43691">
    <property type="entry name" value="URIDINE PHOSPHORYLASE"/>
    <property type="match status" value="1"/>
</dbReference>
<evidence type="ECO:0000256" key="1">
    <source>
        <dbReference type="ARBA" id="ARBA00010456"/>
    </source>
</evidence>
<evidence type="ECO:0000259" key="8">
    <source>
        <dbReference type="Pfam" id="PF01048"/>
    </source>
</evidence>
<evidence type="ECO:0000256" key="7">
    <source>
        <dbReference type="SAM" id="MobiDB-lite"/>
    </source>
</evidence>
<accession>A0A2V1HSX0</accession>
<dbReference type="Gene3D" id="3.40.50.1580">
    <property type="entry name" value="Nucleoside phosphorylase domain"/>
    <property type="match status" value="1"/>
</dbReference>
<evidence type="ECO:0000313" key="10">
    <source>
        <dbReference type="Proteomes" id="UP000244893"/>
    </source>
</evidence>
<keyword evidence="5" id="KW-0808">Transferase</keyword>
<evidence type="ECO:0000256" key="2">
    <source>
        <dbReference type="ARBA" id="ARBA00011888"/>
    </source>
</evidence>
<dbReference type="EMBL" id="QEOP01000001">
    <property type="protein sequence ID" value="PVZ95668.1"/>
    <property type="molecule type" value="Genomic_DNA"/>
</dbReference>
<sequence>MDRAARPGDRARRHRPVPSADRRERRSDDRDQPSSRGFSSASTCPSVAAAESSVPTFTSSERDRAVLATQTIVSRLNAQPTSSTRVVATLATTRVLSPWRRQLIERPRSPGGGDPDRGAFSSVPPTCGGRSMTADLTKTSSASSIVDKSAAGVDARQYHIGVAPGEVSSVALLPGDPFRVPMIAEFLTDVVEVAHQREHLTMTGTYKGRRITATSTGMGCPSTAIAVEELARVGVTSFIRVGSSAGLQPGIKPGDLLVSEGTLRNDGTTAAYAHHGFPAVPDLEIALTLRRIAEERTAGTGTSVFSGINASDDAFYAETPAWIAELNALGILNVEMESSALYVVARLRGLRAGMICATSSNLVDGASLYDGTKDALKDGWMRSIEVALDTAVALEL</sequence>
<dbReference type="PROSITE" id="PS01232">
    <property type="entry name" value="PNP_UDP_1"/>
    <property type="match status" value="1"/>
</dbReference>
<dbReference type="CDD" id="cd17767">
    <property type="entry name" value="UP_EcUdp-like"/>
    <property type="match status" value="1"/>
</dbReference>
<proteinExistence type="inferred from homology"/>
<evidence type="ECO:0000256" key="3">
    <source>
        <dbReference type="ARBA" id="ARBA00021980"/>
    </source>
</evidence>
<evidence type="ECO:0000256" key="5">
    <source>
        <dbReference type="ARBA" id="ARBA00022679"/>
    </source>
</evidence>
<dbReference type="InterPro" id="IPR035994">
    <property type="entry name" value="Nucleoside_phosphorylase_sf"/>
</dbReference>
<organism evidence="9 10">
    <name type="scientific">Amnibacterium flavum</name>
    <dbReference type="NCBI Taxonomy" id="2173173"/>
    <lineage>
        <taxon>Bacteria</taxon>
        <taxon>Bacillati</taxon>
        <taxon>Actinomycetota</taxon>
        <taxon>Actinomycetes</taxon>
        <taxon>Micrococcales</taxon>
        <taxon>Microbacteriaceae</taxon>
        <taxon>Amnibacterium</taxon>
    </lineage>
</organism>
<name>A0A2V1HSX0_9MICO</name>
<dbReference type="Proteomes" id="UP000244893">
    <property type="component" value="Unassembled WGS sequence"/>
</dbReference>